<keyword evidence="1" id="KW-1133">Transmembrane helix</keyword>
<gene>
    <name evidence="2" type="ORF">Rhe02_70290</name>
</gene>
<name>A0A8J3QG04_9ACTN</name>
<keyword evidence="1" id="KW-0472">Membrane</keyword>
<evidence type="ECO:0000313" key="3">
    <source>
        <dbReference type="Proteomes" id="UP000612899"/>
    </source>
</evidence>
<feature type="transmembrane region" description="Helical" evidence="1">
    <location>
        <begin position="139"/>
        <end position="164"/>
    </location>
</feature>
<dbReference type="InterPro" id="IPR046491">
    <property type="entry name" value="DUF6584"/>
</dbReference>
<dbReference type="Proteomes" id="UP000612899">
    <property type="component" value="Unassembled WGS sequence"/>
</dbReference>
<evidence type="ECO:0000256" key="1">
    <source>
        <dbReference type="SAM" id="Phobius"/>
    </source>
</evidence>
<keyword evidence="3" id="KW-1185">Reference proteome</keyword>
<dbReference type="Pfam" id="PF20225">
    <property type="entry name" value="DUF6584"/>
    <property type="match status" value="1"/>
</dbReference>
<reference evidence="2" key="1">
    <citation type="submission" date="2021-01" db="EMBL/GenBank/DDBJ databases">
        <title>Whole genome shotgun sequence of Rhizocola hellebori NBRC 109834.</title>
        <authorList>
            <person name="Komaki H."/>
            <person name="Tamura T."/>
        </authorList>
    </citation>
    <scope>NUCLEOTIDE SEQUENCE</scope>
    <source>
        <strain evidence="2">NBRC 109834</strain>
    </source>
</reference>
<dbReference type="RefSeq" id="WP_203912697.1">
    <property type="nucleotide sequence ID" value="NZ_BONY01000058.1"/>
</dbReference>
<dbReference type="EMBL" id="BONY01000058">
    <property type="protein sequence ID" value="GIH08962.1"/>
    <property type="molecule type" value="Genomic_DNA"/>
</dbReference>
<protein>
    <submittedName>
        <fullName evidence="2">Uncharacterized protein</fullName>
    </submittedName>
</protein>
<sequence>MAKADVLARVRADLAAGHTHMAIQRLRTLLATLPDDVEVRSLLASVYRQTGNLVEAGRWGFLTDDVRPIELVAYAKANPDPWQRLRLLQFSGDPVGLPDAAADRLVELADEAQRSGPPTQWAGDYRAPTRSRGATWPCLFTAIVLTVVTVLAAFGAIRILGWVID</sequence>
<dbReference type="AlphaFoldDB" id="A0A8J3QG04"/>
<organism evidence="2 3">
    <name type="scientific">Rhizocola hellebori</name>
    <dbReference type="NCBI Taxonomy" id="1392758"/>
    <lineage>
        <taxon>Bacteria</taxon>
        <taxon>Bacillati</taxon>
        <taxon>Actinomycetota</taxon>
        <taxon>Actinomycetes</taxon>
        <taxon>Micromonosporales</taxon>
        <taxon>Micromonosporaceae</taxon>
        <taxon>Rhizocola</taxon>
    </lineage>
</organism>
<keyword evidence="1" id="KW-0812">Transmembrane</keyword>
<proteinExistence type="predicted"/>
<accession>A0A8J3QG04</accession>
<evidence type="ECO:0000313" key="2">
    <source>
        <dbReference type="EMBL" id="GIH08962.1"/>
    </source>
</evidence>
<comment type="caution">
    <text evidence="2">The sequence shown here is derived from an EMBL/GenBank/DDBJ whole genome shotgun (WGS) entry which is preliminary data.</text>
</comment>